<gene>
    <name evidence="2" type="ORF">HaLaN_24456</name>
</gene>
<feature type="non-terminal residue" evidence="2">
    <location>
        <position position="1"/>
    </location>
</feature>
<evidence type="ECO:0000256" key="1">
    <source>
        <dbReference type="SAM" id="MobiDB-lite"/>
    </source>
</evidence>
<proteinExistence type="predicted"/>
<comment type="caution">
    <text evidence="2">The sequence shown here is derived from an EMBL/GenBank/DDBJ whole genome shotgun (WGS) entry which is preliminary data.</text>
</comment>
<evidence type="ECO:0000313" key="2">
    <source>
        <dbReference type="EMBL" id="GFH26324.1"/>
    </source>
</evidence>
<dbReference type="AlphaFoldDB" id="A0A6A0A2X0"/>
<keyword evidence="3" id="KW-1185">Reference proteome</keyword>
<accession>A0A6A0A2X0</accession>
<evidence type="ECO:0000313" key="3">
    <source>
        <dbReference type="Proteomes" id="UP000485058"/>
    </source>
</evidence>
<feature type="region of interest" description="Disordered" evidence="1">
    <location>
        <begin position="52"/>
        <end position="110"/>
    </location>
</feature>
<sequence length="110" mass="11688">SALLTLSTDAACLDAMVQAGLPALSEEVVCCTHPNLLSERCRVLAAWLILAPGPGSSRSQEQAERRRQRRPSRGSKQVPPAAQQEHPQRPQPAGPMSGASASASTFWLTS</sequence>
<reference evidence="2 3" key="1">
    <citation type="submission" date="2020-02" db="EMBL/GenBank/DDBJ databases">
        <title>Draft genome sequence of Haematococcus lacustris strain NIES-144.</title>
        <authorList>
            <person name="Morimoto D."/>
            <person name="Nakagawa S."/>
            <person name="Yoshida T."/>
            <person name="Sawayama S."/>
        </authorList>
    </citation>
    <scope>NUCLEOTIDE SEQUENCE [LARGE SCALE GENOMIC DNA]</scope>
    <source>
        <strain evidence="2 3">NIES-144</strain>
    </source>
</reference>
<name>A0A6A0A2X0_HAELA</name>
<dbReference type="Proteomes" id="UP000485058">
    <property type="component" value="Unassembled WGS sequence"/>
</dbReference>
<feature type="compositionally biased region" description="Low complexity" evidence="1">
    <location>
        <begin position="94"/>
        <end position="104"/>
    </location>
</feature>
<dbReference type="EMBL" id="BLLF01003093">
    <property type="protein sequence ID" value="GFH26324.1"/>
    <property type="molecule type" value="Genomic_DNA"/>
</dbReference>
<protein>
    <submittedName>
        <fullName evidence="2">Uncharacterized protein</fullName>
    </submittedName>
</protein>
<organism evidence="2 3">
    <name type="scientific">Haematococcus lacustris</name>
    <name type="common">Green alga</name>
    <name type="synonym">Haematococcus pluvialis</name>
    <dbReference type="NCBI Taxonomy" id="44745"/>
    <lineage>
        <taxon>Eukaryota</taxon>
        <taxon>Viridiplantae</taxon>
        <taxon>Chlorophyta</taxon>
        <taxon>core chlorophytes</taxon>
        <taxon>Chlorophyceae</taxon>
        <taxon>CS clade</taxon>
        <taxon>Chlamydomonadales</taxon>
        <taxon>Haematococcaceae</taxon>
        <taxon>Haematococcus</taxon>
    </lineage>
</organism>